<evidence type="ECO:0000256" key="3">
    <source>
        <dbReference type="ARBA" id="ARBA00023125"/>
    </source>
</evidence>
<accession>A0ABR6UBX8</accession>
<keyword evidence="2" id="KW-0805">Transcription regulation</keyword>
<dbReference type="Pfam" id="PF00126">
    <property type="entry name" value="HTH_1"/>
    <property type="match status" value="1"/>
</dbReference>
<dbReference type="PROSITE" id="PS50931">
    <property type="entry name" value="HTH_LYSR"/>
    <property type="match status" value="1"/>
</dbReference>
<feature type="domain" description="HTH lysR-type" evidence="5">
    <location>
        <begin position="5"/>
        <end position="62"/>
    </location>
</feature>
<name>A0ABR6UBX8_9ACTN</name>
<dbReference type="RefSeq" id="WP_186346998.1">
    <property type="nucleotide sequence ID" value="NZ_BMMR01000009.1"/>
</dbReference>
<dbReference type="InterPro" id="IPR005119">
    <property type="entry name" value="LysR_subst-bd"/>
</dbReference>
<dbReference type="Gene3D" id="1.10.10.10">
    <property type="entry name" value="Winged helix-like DNA-binding domain superfamily/Winged helix DNA-binding domain"/>
    <property type="match status" value="1"/>
</dbReference>
<gene>
    <name evidence="6" type="ORF">H7344_15960</name>
</gene>
<reference evidence="6 7" key="1">
    <citation type="submission" date="2020-08" db="EMBL/GenBank/DDBJ databases">
        <title>novel species in genus Nocardioides.</title>
        <authorList>
            <person name="Zhang G."/>
        </authorList>
    </citation>
    <scope>NUCLEOTIDE SEQUENCE [LARGE SCALE GENOMIC DNA]</scope>
    <source>
        <strain evidence="6 7">SC8A-24</strain>
    </source>
</reference>
<evidence type="ECO:0000256" key="4">
    <source>
        <dbReference type="ARBA" id="ARBA00023163"/>
    </source>
</evidence>
<evidence type="ECO:0000313" key="7">
    <source>
        <dbReference type="Proteomes" id="UP000604001"/>
    </source>
</evidence>
<sequence>MSGQPDLAGLDLLVRVAETGSVGAAARQVGMAQPNASRLLAKLERQLDLVLLVRTTAGSRLTTEGEVVVAWARDALAGVERVVLGARSLAAQRKAHLTVASSLTVAEHLAPRWLARFRREHPDLHVSLDVGNSHHVLDRVTSGRVPLGFVESPTVPRTVASTTVARDRLLVVVGPAHPWGRRRTPVTAAELVASDLVLREAGSGTRETLVRALDLAGHALGEQRLELASTAAVKAAAGEGGAPAVLSELAVAAELVTGQLVAVPVADLDLSRSLRAVWLPARRPEGPAAALVRLARASGQASPSSSA</sequence>
<keyword evidence="4" id="KW-0804">Transcription</keyword>
<comment type="caution">
    <text evidence="6">The sequence shown here is derived from an EMBL/GenBank/DDBJ whole genome shotgun (WGS) entry which is preliminary data.</text>
</comment>
<dbReference type="EMBL" id="JACMYC010000011">
    <property type="protein sequence ID" value="MBC2961795.1"/>
    <property type="molecule type" value="Genomic_DNA"/>
</dbReference>
<keyword evidence="3" id="KW-0238">DNA-binding</keyword>
<keyword evidence="7" id="KW-1185">Reference proteome</keyword>
<dbReference type="InterPro" id="IPR036388">
    <property type="entry name" value="WH-like_DNA-bd_sf"/>
</dbReference>
<comment type="similarity">
    <text evidence="1">Belongs to the LysR transcriptional regulatory family.</text>
</comment>
<evidence type="ECO:0000256" key="1">
    <source>
        <dbReference type="ARBA" id="ARBA00009437"/>
    </source>
</evidence>
<dbReference type="PANTHER" id="PTHR30126">
    <property type="entry name" value="HTH-TYPE TRANSCRIPTIONAL REGULATOR"/>
    <property type="match status" value="1"/>
</dbReference>
<dbReference type="Pfam" id="PF03466">
    <property type="entry name" value="LysR_substrate"/>
    <property type="match status" value="1"/>
</dbReference>
<dbReference type="Gene3D" id="3.40.190.10">
    <property type="entry name" value="Periplasmic binding protein-like II"/>
    <property type="match status" value="2"/>
</dbReference>
<dbReference type="SUPFAM" id="SSF53850">
    <property type="entry name" value="Periplasmic binding protein-like II"/>
    <property type="match status" value="1"/>
</dbReference>
<organism evidence="6 7">
    <name type="scientific">Nocardioides deserti</name>
    <dbReference type="NCBI Taxonomy" id="1588644"/>
    <lineage>
        <taxon>Bacteria</taxon>
        <taxon>Bacillati</taxon>
        <taxon>Actinomycetota</taxon>
        <taxon>Actinomycetes</taxon>
        <taxon>Propionibacteriales</taxon>
        <taxon>Nocardioidaceae</taxon>
        <taxon>Nocardioides</taxon>
    </lineage>
</organism>
<evidence type="ECO:0000256" key="2">
    <source>
        <dbReference type="ARBA" id="ARBA00023015"/>
    </source>
</evidence>
<proteinExistence type="inferred from homology"/>
<protein>
    <submittedName>
        <fullName evidence="6">LysR family transcriptional regulator</fullName>
    </submittedName>
</protein>
<evidence type="ECO:0000259" key="5">
    <source>
        <dbReference type="PROSITE" id="PS50931"/>
    </source>
</evidence>
<dbReference type="PANTHER" id="PTHR30126:SF39">
    <property type="entry name" value="HTH-TYPE TRANSCRIPTIONAL REGULATOR CYSL"/>
    <property type="match status" value="1"/>
</dbReference>
<dbReference type="Proteomes" id="UP000604001">
    <property type="component" value="Unassembled WGS sequence"/>
</dbReference>
<dbReference type="InterPro" id="IPR000847">
    <property type="entry name" value="LysR_HTH_N"/>
</dbReference>
<dbReference type="InterPro" id="IPR036390">
    <property type="entry name" value="WH_DNA-bd_sf"/>
</dbReference>
<dbReference type="SUPFAM" id="SSF46785">
    <property type="entry name" value="Winged helix' DNA-binding domain"/>
    <property type="match status" value="1"/>
</dbReference>
<evidence type="ECO:0000313" key="6">
    <source>
        <dbReference type="EMBL" id="MBC2961795.1"/>
    </source>
</evidence>